<dbReference type="EMBL" id="NFZT01000001">
    <property type="protein sequence ID" value="OWV33947.1"/>
    <property type="molecule type" value="Genomic_DNA"/>
</dbReference>
<dbReference type="OrthoDB" id="1550901at2"/>
<reference evidence="2" key="1">
    <citation type="submission" date="2017-05" db="EMBL/GenBank/DDBJ databases">
        <authorList>
            <person name="Lin X."/>
        </authorList>
    </citation>
    <scope>NUCLEOTIDE SEQUENCE [LARGE SCALE GENOMIC DNA]</scope>
    <source>
        <strain evidence="2">JLT2012</strain>
    </source>
</reference>
<proteinExistence type="predicted"/>
<accession>A0A219B6G7</accession>
<gene>
    <name evidence="1" type="ORF">B5C34_11065</name>
</gene>
<sequence>MKLQNSDYAHFFFDDYDLEAQLIAIQGFLDRSREDEDKEATRIKALARRAEEIGDDQLVGMYTLTVHASVYSDAARSAAAVGMLAPFVENLFTGIFRGIGEEEGDYLGSDKDSKRSKLSRAHFWNPHFSFTSREVKTSLVDGIVQLAEAAKLTSRLPADTRKVLEALFEYRNGMLHNGFEWPPERREKFADRIRNWDTSWFISAVSGGKPWVWYMSDVFISRILAFIDEVIEAAGQHAHELYFPDHLASG</sequence>
<keyword evidence="2" id="KW-1185">Reference proteome</keyword>
<evidence type="ECO:0008006" key="3">
    <source>
        <dbReference type="Google" id="ProtNLM"/>
    </source>
</evidence>
<dbReference type="Proteomes" id="UP000198462">
    <property type="component" value="Unassembled WGS sequence"/>
</dbReference>
<evidence type="ECO:0000313" key="1">
    <source>
        <dbReference type="EMBL" id="OWV33947.1"/>
    </source>
</evidence>
<evidence type="ECO:0000313" key="2">
    <source>
        <dbReference type="Proteomes" id="UP000198462"/>
    </source>
</evidence>
<comment type="caution">
    <text evidence="1">The sequence shown here is derived from an EMBL/GenBank/DDBJ whole genome shotgun (WGS) entry which is preliminary data.</text>
</comment>
<dbReference type="RefSeq" id="WP_088712647.1">
    <property type="nucleotide sequence ID" value="NZ_NFZT01000001.1"/>
</dbReference>
<protein>
    <recommendedName>
        <fullName evidence="3">RiboL-PSP-HEPN domain-containing protein</fullName>
    </recommendedName>
</protein>
<dbReference type="AlphaFoldDB" id="A0A219B6G7"/>
<organism evidence="1 2">
    <name type="scientific">Pacificimonas flava</name>
    <dbReference type="NCBI Taxonomy" id="1234595"/>
    <lineage>
        <taxon>Bacteria</taxon>
        <taxon>Pseudomonadati</taxon>
        <taxon>Pseudomonadota</taxon>
        <taxon>Alphaproteobacteria</taxon>
        <taxon>Sphingomonadales</taxon>
        <taxon>Sphingosinicellaceae</taxon>
        <taxon>Pacificimonas</taxon>
    </lineage>
</organism>
<name>A0A219B6G7_9SPHN</name>